<evidence type="ECO:0000256" key="1">
    <source>
        <dbReference type="ARBA" id="ARBA00002540"/>
    </source>
</evidence>
<accession>A0AA41ST62</accession>
<dbReference type="PANTHER" id="PTHR17005">
    <property type="entry name" value="MALE-ENHANCED ANTIGEN-1"/>
    <property type="match status" value="1"/>
</dbReference>
<sequence>MAVVVLGGDTIGPESIFSNQTEELGPHQRPTEGTGDWSSEEPKEEQEETGAGLAGYSYSP</sequence>
<gene>
    <name evidence="8" type="ORF">SUZIE_113850</name>
</gene>
<keyword evidence="6" id="KW-0744">Spermatogenesis</keyword>
<evidence type="ECO:0000256" key="3">
    <source>
        <dbReference type="ARBA" id="ARBA00022473"/>
    </source>
</evidence>
<organism evidence="8 9">
    <name type="scientific">Sciurus carolinensis</name>
    <name type="common">Eastern gray squirrel</name>
    <dbReference type="NCBI Taxonomy" id="30640"/>
    <lineage>
        <taxon>Eukaryota</taxon>
        <taxon>Metazoa</taxon>
        <taxon>Chordata</taxon>
        <taxon>Craniata</taxon>
        <taxon>Vertebrata</taxon>
        <taxon>Euteleostomi</taxon>
        <taxon>Mammalia</taxon>
        <taxon>Eutheria</taxon>
        <taxon>Euarchontoglires</taxon>
        <taxon>Glires</taxon>
        <taxon>Rodentia</taxon>
        <taxon>Sciuromorpha</taxon>
        <taxon>Sciuridae</taxon>
        <taxon>Sciurinae</taxon>
        <taxon>Sciurini</taxon>
        <taxon>Sciurus</taxon>
    </lineage>
</organism>
<evidence type="ECO:0000256" key="7">
    <source>
        <dbReference type="SAM" id="MobiDB-lite"/>
    </source>
</evidence>
<dbReference type="EMBL" id="JAATJV010171100">
    <property type="protein sequence ID" value="MBZ3871620.1"/>
    <property type="molecule type" value="Genomic_DNA"/>
</dbReference>
<comment type="caution">
    <text evidence="8">The sequence shown here is derived from an EMBL/GenBank/DDBJ whole genome shotgun (WGS) entry which is preliminary data.</text>
</comment>
<keyword evidence="3" id="KW-0217">Developmental protein</keyword>
<feature type="region of interest" description="Disordered" evidence="7">
    <location>
        <begin position="1"/>
        <end position="60"/>
    </location>
</feature>
<keyword evidence="5" id="KW-0221">Differentiation</keyword>
<dbReference type="InterPro" id="IPR009685">
    <property type="entry name" value="MEA1"/>
</dbReference>
<proteinExistence type="predicted"/>
<name>A0AA41ST62_SCICA</name>
<protein>
    <recommendedName>
        <fullName evidence="2">Male-enhanced antigen 1</fullName>
    </recommendedName>
</protein>
<evidence type="ECO:0000313" key="8">
    <source>
        <dbReference type="EMBL" id="MBZ3871620.1"/>
    </source>
</evidence>
<feature type="compositionally biased region" description="Acidic residues" evidence="7">
    <location>
        <begin position="38"/>
        <end position="48"/>
    </location>
</feature>
<evidence type="ECO:0000256" key="5">
    <source>
        <dbReference type="ARBA" id="ARBA00022782"/>
    </source>
</evidence>
<keyword evidence="4" id="KW-0597">Phosphoprotein</keyword>
<dbReference type="GO" id="GO:0007283">
    <property type="term" value="P:spermatogenesis"/>
    <property type="evidence" value="ECO:0007669"/>
    <property type="project" value="UniProtKB-KW"/>
</dbReference>
<evidence type="ECO:0000256" key="2">
    <source>
        <dbReference type="ARBA" id="ARBA00022245"/>
    </source>
</evidence>
<reference evidence="8" key="1">
    <citation type="submission" date="2020-03" db="EMBL/GenBank/DDBJ databases">
        <title>Studies in the Genomics of Life Span.</title>
        <authorList>
            <person name="Glass D."/>
        </authorList>
    </citation>
    <scope>NUCLEOTIDE SEQUENCE</scope>
    <source>
        <strain evidence="8">SUZIE</strain>
        <tissue evidence="8">Muscle</tissue>
    </source>
</reference>
<dbReference type="GO" id="GO:0030154">
    <property type="term" value="P:cell differentiation"/>
    <property type="evidence" value="ECO:0007669"/>
    <property type="project" value="UniProtKB-KW"/>
</dbReference>
<dbReference type="Proteomes" id="UP001166674">
    <property type="component" value="Unassembled WGS sequence"/>
</dbReference>
<evidence type="ECO:0000313" key="9">
    <source>
        <dbReference type="Proteomes" id="UP001166674"/>
    </source>
</evidence>
<evidence type="ECO:0000256" key="4">
    <source>
        <dbReference type="ARBA" id="ARBA00022553"/>
    </source>
</evidence>
<keyword evidence="9" id="KW-1185">Reference proteome</keyword>
<evidence type="ECO:0000256" key="6">
    <source>
        <dbReference type="ARBA" id="ARBA00022871"/>
    </source>
</evidence>
<dbReference type="AlphaFoldDB" id="A0AA41ST62"/>
<comment type="function">
    <text evidence="1">May play an important role in spermatogenesis and/or testis development.</text>
</comment>